<evidence type="ECO:0000313" key="2">
    <source>
        <dbReference type="EMBL" id="ONK68116.1"/>
    </source>
</evidence>
<feature type="compositionally biased region" description="Basic and acidic residues" evidence="1">
    <location>
        <begin position="223"/>
        <end position="252"/>
    </location>
</feature>
<sequence length="350" mass="36809">MTGAKGVRQTQGGRGTVARKGPEEMARCWRRGVDAAAAVAMRRQVLGEGCRRAGQASNRDWADSGGRGATWVCVVETEARRLSGADGLRQRTGVGELVGVRLAVRAGSGSTLEVKFTQLSGGWGEQTRRQNGVQARKLEGEGDSSEAFECCEVERGQDWGETNTCRSSSATNNADFDGVRLFRGTKRVLPAWVNSCLLHVRQSLGRAGRGATGERSSAGSSEGRCRRCESARARGGDARPREERRRRNDGRGSVKGWSRDLGTLGGVEGCRLVGMATGAENLCGPKRVRQSSGRGQVAGAGERLTRGGRPCGGASRAEDATRTLAALAGQRARTGRWGGGSGVCGEASGG</sequence>
<name>A0A5P1EQA7_ASPOF</name>
<accession>A0A5P1EQA7</accession>
<evidence type="ECO:0000256" key="1">
    <source>
        <dbReference type="SAM" id="MobiDB-lite"/>
    </source>
</evidence>
<proteinExistence type="predicted"/>
<dbReference type="AlphaFoldDB" id="A0A5P1EQA7"/>
<evidence type="ECO:0000313" key="3">
    <source>
        <dbReference type="Proteomes" id="UP000243459"/>
    </source>
</evidence>
<feature type="region of interest" description="Disordered" evidence="1">
    <location>
        <begin position="207"/>
        <end position="258"/>
    </location>
</feature>
<feature type="compositionally biased region" description="Low complexity" evidence="1">
    <location>
        <begin position="213"/>
        <end position="222"/>
    </location>
</feature>
<feature type="region of interest" description="Disordered" evidence="1">
    <location>
        <begin position="1"/>
        <end position="22"/>
    </location>
</feature>
<dbReference type="Proteomes" id="UP000243459">
    <property type="component" value="Chromosome 5"/>
</dbReference>
<feature type="region of interest" description="Disordered" evidence="1">
    <location>
        <begin position="289"/>
        <end position="317"/>
    </location>
</feature>
<protein>
    <submittedName>
        <fullName evidence="2">Uncharacterized protein</fullName>
    </submittedName>
</protein>
<dbReference type="EMBL" id="CM007385">
    <property type="protein sequence ID" value="ONK68116.1"/>
    <property type="molecule type" value="Genomic_DNA"/>
</dbReference>
<organism evidence="2 3">
    <name type="scientific">Asparagus officinalis</name>
    <name type="common">Garden asparagus</name>
    <dbReference type="NCBI Taxonomy" id="4686"/>
    <lineage>
        <taxon>Eukaryota</taxon>
        <taxon>Viridiplantae</taxon>
        <taxon>Streptophyta</taxon>
        <taxon>Embryophyta</taxon>
        <taxon>Tracheophyta</taxon>
        <taxon>Spermatophyta</taxon>
        <taxon>Magnoliopsida</taxon>
        <taxon>Liliopsida</taxon>
        <taxon>Asparagales</taxon>
        <taxon>Asparagaceae</taxon>
        <taxon>Asparagoideae</taxon>
        <taxon>Asparagus</taxon>
    </lineage>
</organism>
<gene>
    <name evidence="2" type="ORF">A4U43_C05F7610</name>
</gene>
<reference evidence="3" key="1">
    <citation type="journal article" date="2017" name="Nat. Commun.">
        <title>The asparagus genome sheds light on the origin and evolution of a young Y chromosome.</title>
        <authorList>
            <person name="Harkess A."/>
            <person name="Zhou J."/>
            <person name="Xu C."/>
            <person name="Bowers J.E."/>
            <person name="Van der Hulst R."/>
            <person name="Ayyampalayam S."/>
            <person name="Mercati F."/>
            <person name="Riccardi P."/>
            <person name="McKain M.R."/>
            <person name="Kakrana A."/>
            <person name="Tang H."/>
            <person name="Ray J."/>
            <person name="Groenendijk J."/>
            <person name="Arikit S."/>
            <person name="Mathioni S.M."/>
            <person name="Nakano M."/>
            <person name="Shan H."/>
            <person name="Telgmann-Rauber A."/>
            <person name="Kanno A."/>
            <person name="Yue Z."/>
            <person name="Chen H."/>
            <person name="Li W."/>
            <person name="Chen Y."/>
            <person name="Xu X."/>
            <person name="Zhang Y."/>
            <person name="Luo S."/>
            <person name="Chen H."/>
            <person name="Gao J."/>
            <person name="Mao Z."/>
            <person name="Pires J.C."/>
            <person name="Luo M."/>
            <person name="Kudrna D."/>
            <person name="Wing R.A."/>
            <person name="Meyers B.C."/>
            <person name="Yi K."/>
            <person name="Kong H."/>
            <person name="Lavrijsen P."/>
            <person name="Sunseri F."/>
            <person name="Falavigna A."/>
            <person name="Ye Y."/>
            <person name="Leebens-Mack J.H."/>
            <person name="Chen G."/>
        </authorList>
    </citation>
    <scope>NUCLEOTIDE SEQUENCE [LARGE SCALE GENOMIC DNA]</scope>
    <source>
        <strain evidence="3">cv. DH0086</strain>
    </source>
</reference>
<keyword evidence="3" id="KW-1185">Reference proteome</keyword>
<dbReference type="Gramene" id="ONK68116">
    <property type="protein sequence ID" value="ONK68116"/>
    <property type="gene ID" value="A4U43_C05F7610"/>
</dbReference>